<evidence type="ECO:0000256" key="2">
    <source>
        <dbReference type="ARBA" id="ARBA00023002"/>
    </source>
</evidence>
<evidence type="ECO:0000313" key="5">
    <source>
        <dbReference type="Proteomes" id="UP000553776"/>
    </source>
</evidence>
<dbReference type="GO" id="GO:0016491">
    <property type="term" value="F:oxidoreductase activity"/>
    <property type="evidence" value="ECO:0007669"/>
    <property type="project" value="UniProtKB-KW"/>
</dbReference>
<sequence>MNEKYAPLFEPLDLPNRIRLRNRLVMAPMTHVSSRADGTVSDEEIAYYVRRAQGVGMVVTAATWVAPNGGLPGAPAADRDEVVPGLRRLAAAIREQGAKAILQIFHAGRQSTMTGDLVSASAVPESKEGAAVPRELTEKEVGELVLAYGQAARRAVEAGFDGVEIHGGNGNLLHQFFSPYTNRRSDRYGGTTEGRMTFALEIVAEVKRVVAEAAQSPFIVGYRLSPEEAETPGITMAETLPFVDALAAKGLDYLSVSLVRYDAAPRRGIDDSRPRLTIIQERVGEGLPVIGVGSVRTPEDAVGALGTGIGLVALGRELVMEPDWAKLVAEGREEAIRTTLSVNDQRKLIIPDGMWRLMFSIPGWFPVEEEVGEAAKEAAKDVVEEAT</sequence>
<dbReference type="InterPro" id="IPR013785">
    <property type="entry name" value="Aldolase_TIM"/>
</dbReference>
<dbReference type="GO" id="GO:0010181">
    <property type="term" value="F:FMN binding"/>
    <property type="evidence" value="ECO:0007669"/>
    <property type="project" value="InterPro"/>
</dbReference>
<feature type="domain" description="NADH:flavin oxidoreductase/NADH oxidase N-terminal" evidence="3">
    <location>
        <begin position="8"/>
        <end position="333"/>
    </location>
</feature>
<comment type="caution">
    <text evidence="4">The sequence shown here is derived from an EMBL/GenBank/DDBJ whole genome shotgun (WGS) entry which is preliminary data.</text>
</comment>
<dbReference type="EMBL" id="JACJVR010000057">
    <property type="protein sequence ID" value="MBB6692682.1"/>
    <property type="molecule type" value="Genomic_DNA"/>
</dbReference>
<dbReference type="PANTHER" id="PTHR43656:SF2">
    <property type="entry name" value="BINDING OXIDOREDUCTASE, PUTATIVE (AFU_ORTHOLOGUE AFUA_2G08260)-RELATED"/>
    <property type="match status" value="1"/>
</dbReference>
<accession>A0A841TZY4</accession>
<dbReference type="RefSeq" id="WP_185136671.1">
    <property type="nucleotide sequence ID" value="NZ_JACJVR010000057.1"/>
</dbReference>
<keyword evidence="5" id="KW-1185">Reference proteome</keyword>
<keyword evidence="1" id="KW-0285">Flavoprotein</keyword>
<evidence type="ECO:0000313" key="4">
    <source>
        <dbReference type="EMBL" id="MBB6692682.1"/>
    </source>
</evidence>
<protein>
    <submittedName>
        <fullName evidence="4">NADH-dependent flavin oxidoreductase</fullName>
    </submittedName>
</protein>
<dbReference type="Proteomes" id="UP000553776">
    <property type="component" value="Unassembled WGS sequence"/>
</dbReference>
<dbReference type="AlphaFoldDB" id="A0A841TZY4"/>
<dbReference type="Pfam" id="PF00724">
    <property type="entry name" value="Oxidored_FMN"/>
    <property type="match status" value="1"/>
</dbReference>
<dbReference type="InterPro" id="IPR051799">
    <property type="entry name" value="NADH_flavin_oxidoreductase"/>
</dbReference>
<name>A0A841TZY4_9BACL</name>
<evidence type="ECO:0000259" key="3">
    <source>
        <dbReference type="Pfam" id="PF00724"/>
    </source>
</evidence>
<gene>
    <name evidence="4" type="ORF">H7B90_14830</name>
</gene>
<dbReference type="Gene3D" id="3.20.20.70">
    <property type="entry name" value="Aldolase class I"/>
    <property type="match status" value="1"/>
</dbReference>
<dbReference type="SUPFAM" id="SSF51395">
    <property type="entry name" value="FMN-linked oxidoreductases"/>
    <property type="match status" value="1"/>
</dbReference>
<dbReference type="PANTHER" id="PTHR43656">
    <property type="entry name" value="BINDING OXIDOREDUCTASE, PUTATIVE (AFU_ORTHOLOGUE AFUA_2G08260)-RELATED"/>
    <property type="match status" value="1"/>
</dbReference>
<organism evidence="4 5">
    <name type="scientific">Cohnella xylanilytica</name>
    <dbReference type="NCBI Taxonomy" id="557555"/>
    <lineage>
        <taxon>Bacteria</taxon>
        <taxon>Bacillati</taxon>
        <taxon>Bacillota</taxon>
        <taxon>Bacilli</taxon>
        <taxon>Bacillales</taxon>
        <taxon>Paenibacillaceae</taxon>
        <taxon>Cohnella</taxon>
    </lineage>
</organism>
<reference evidence="4 5" key="1">
    <citation type="submission" date="2020-08" db="EMBL/GenBank/DDBJ databases">
        <title>Cohnella phylogeny.</title>
        <authorList>
            <person name="Dunlap C."/>
        </authorList>
    </citation>
    <scope>NUCLEOTIDE SEQUENCE [LARGE SCALE GENOMIC DNA]</scope>
    <source>
        <strain evidence="4 5">DSM 25239</strain>
    </source>
</reference>
<dbReference type="CDD" id="cd04735">
    <property type="entry name" value="OYE_like_4_FMN"/>
    <property type="match status" value="1"/>
</dbReference>
<proteinExistence type="predicted"/>
<keyword evidence="2" id="KW-0560">Oxidoreductase</keyword>
<dbReference type="InterPro" id="IPR001155">
    <property type="entry name" value="OxRdtase_FMN_N"/>
</dbReference>
<evidence type="ECO:0000256" key="1">
    <source>
        <dbReference type="ARBA" id="ARBA00022630"/>
    </source>
</evidence>